<dbReference type="RefSeq" id="WP_004359103.1">
    <property type="nucleotide sequence ID" value="NZ_CP054010.1"/>
</dbReference>
<keyword evidence="1" id="KW-0472">Membrane</keyword>
<dbReference type="Pfam" id="PF03929">
    <property type="entry name" value="PepSY_TM"/>
    <property type="match status" value="1"/>
</dbReference>
<dbReference type="Proteomes" id="UP000500843">
    <property type="component" value="Chromosome 1"/>
</dbReference>
<accession>A0A7D4KR23</accession>
<dbReference type="EMBL" id="CP054010">
    <property type="protein sequence ID" value="QKH88084.1"/>
    <property type="molecule type" value="Genomic_DNA"/>
</dbReference>
<evidence type="ECO:0000313" key="2">
    <source>
        <dbReference type="EMBL" id="QKH88084.1"/>
    </source>
</evidence>
<organism evidence="2 3">
    <name type="scientific">Prevotella melaninogenica</name>
    <dbReference type="NCBI Taxonomy" id="28132"/>
    <lineage>
        <taxon>Bacteria</taxon>
        <taxon>Pseudomonadati</taxon>
        <taxon>Bacteroidota</taxon>
        <taxon>Bacteroidia</taxon>
        <taxon>Bacteroidales</taxon>
        <taxon>Prevotellaceae</taxon>
        <taxon>Prevotella</taxon>
    </lineage>
</organism>
<dbReference type="AlphaFoldDB" id="A0A7D4KR23"/>
<feature type="transmembrane region" description="Helical" evidence="1">
    <location>
        <begin position="216"/>
        <end position="237"/>
    </location>
</feature>
<feature type="transmembrane region" description="Helical" evidence="1">
    <location>
        <begin position="12"/>
        <end position="31"/>
    </location>
</feature>
<proteinExistence type="predicted"/>
<protein>
    <submittedName>
        <fullName evidence="2">PepSY domain-containing protein</fullName>
    </submittedName>
</protein>
<evidence type="ECO:0000313" key="3">
    <source>
        <dbReference type="Proteomes" id="UP000500843"/>
    </source>
</evidence>
<dbReference type="InterPro" id="IPR005625">
    <property type="entry name" value="PepSY-ass_TM"/>
</dbReference>
<name>A0A7D4KR23_9BACT</name>
<sequence>MKRRTWRKYHKWTGLIISFFLVMFCLSGIVLNHRRCFADINVSRAVLPGRYDFKHWNNGLLRGTLRCKDDKGHDMVLIYGAAGVIRTDTVASIFIDYNQGLPSGADYRQMRGVVQTKNGQVFAASVMGLYQLKPHQGWQSVALPEMDSDDLLSDITTRGDTLVVLSRSYLYYATAPYRQFHKVEIQPAVGDDGKVSLFRQVWLLHSGGLFGTVGKLIVDLIALILIALCVTGVWFWVRPTHAKVLNWHNKIGVFTIVLTLFTAITGWALRPPVMIPLTMNNTYPLPGTVLASDNAWYDCLRMIRYDEQNHDWLLSTSKGFCSLSSLTSKPQPITIAPPVSVMGQTVWQRDESGMWLVGSFDGLFRWNRQAGQIEPYNNMMVAKATIPGTAAAGQMVVGYSSDFTGEECVADYYDGTFFSAQPEELRTMPMSLWSLALEVHTGRIYAGAIGSFLFIFVAGLFVIIALWSGKKS</sequence>
<keyword evidence="1" id="KW-1133">Transmembrane helix</keyword>
<feature type="transmembrane region" description="Helical" evidence="1">
    <location>
        <begin position="249"/>
        <end position="269"/>
    </location>
</feature>
<feature type="transmembrane region" description="Helical" evidence="1">
    <location>
        <begin position="444"/>
        <end position="467"/>
    </location>
</feature>
<evidence type="ECO:0000256" key="1">
    <source>
        <dbReference type="SAM" id="Phobius"/>
    </source>
</evidence>
<gene>
    <name evidence="2" type="ORF">FIU21_03740</name>
</gene>
<keyword evidence="1" id="KW-0812">Transmembrane</keyword>
<reference evidence="2 3" key="1">
    <citation type="submission" date="2020-05" db="EMBL/GenBank/DDBJ databases">
        <title>FDA dAtabase for Regulatory Grade micrObial Sequences (FDA-ARGOS): Supporting development and validation of Infectious Disease Dx tests.</title>
        <authorList>
            <person name="Moreno J."/>
            <person name="Tallon L."/>
            <person name="Sadzewicz L."/>
            <person name="Zhao X."/>
            <person name="Vavikolanu K."/>
            <person name="Mehta A."/>
            <person name="Aluvathingal J."/>
            <person name="Nadendla S."/>
            <person name="Myers T."/>
            <person name="Yan Y."/>
            <person name="Sichtig H."/>
        </authorList>
    </citation>
    <scope>NUCLEOTIDE SEQUENCE [LARGE SCALE GENOMIC DNA]</scope>
    <source>
        <strain evidence="2 3">FDAARGOS_760</strain>
    </source>
</reference>